<dbReference type="InterPro" id="IPR006710">
    <property type="entry name" value="Glyco_hydro_43"/>
</dbReference>
<feature type="site" description="Important for catalytic activity, responsible for pKa modulation of the active site Glu and correct orientation of both the proton donor and substrate" evidence="5">
    <location>
        <position position="127"/>
    </location>
</feature>
<reference evidence="8 9" key="1">
    <citation type="submission" date="2017-07" db="EMBL/GenBank/DDBJ databases">
        <title>Genome sequencing and assembly of Paenibacillus rigui.</title>
        <authorList>
            <person name="Mayilraj S."/>
        </authorList>
    </citation>
    <scope>NUCLEOTIDE SEQUENCE [LARGE SCALE GENOMIC DNA]</scope>
    <source>
        <strain evidence="8 9">JCM 16352</strain>
    </source>
</reference>
<dbReference type="Gene3D" id="2.60.120.200">
    <property type="match status" value="1"/>
</dbReference>
<evidence type="ECO:0000256" key="2">
    <source>
        <dbReference type="ARBA" id="ARBA00022801"/>
    </source>
</evidence>
<feature type="domain" description="Beta-xylosidase C-terminal Concanavalin A-like" evidence="7">
    <location>
        <begin position="324"/>
        <end position="522"/>
    </location>
</feature>
<dbReference type="GO" id="GO:0005975">
    <property type="term" value="P:carbohydrate metabolic process"/>
    <property type="evidence" value="ECO:0007669"/>
    <property type="project" value="InterPro"/>
</dbReference>
<evidence type="ECO:0000256" key="4">
    <source>
        <dbReference type="PIRSR" id="PIRSR606710-1"/>
    </source>
</evidence>
<dbReference type="Pfam" id="PF04616">
    <property type="entry name" value="Glyco_hydro_43"/>
    <property type="match status" value="1"/>
</dbReference>
<evidence type="ECO:0000313" key="8">
    <source>
        <dbReference type="EMBL" id="OXM86943.1"/>
    </source>
</evidence>
<evidence type="ECO:0000256" key="6">
    <source>
        <dbReference type="RuleBase" id="RU361187"/>
    </source>
</evidence>
<feature type="active site" description="Proton acceptor" evidence="4">
    <location>
        <position position="14"/>
    </location>
</feature>
<evidence type="ECO:0000313" key="9">
    <source>
        <dbReference type="Proteomes" id="UP000215509"/>
    </source>
</evidence>
<gene>
    <name evidence="8" type="ORF">CF651_07310</name>
</gene>
<comment type="similarity">
    <text evidence="1 6">Belongs to the glycosyl hydrolase 43 family.</text>
</comment>
<dbReference type="RefSeq" id="WP_094014202.1">
    <property type="nucleotide sequence ID" value="NZ_NMQW01000011.1"/>
</dbReference>
<accession>A0A229UUC4</accession>
<dbReference type="AlphaFoldDB" id="A0A229UUC4"/>
<dbReference type="EMBL" id="NMQW01000011">
    <property type="protein sequence ID" value="OXM86943.1"/>
    <property type="molecule type" value="Genomic_DNA"/>
</dbReference>
<dbReference type="PANTHER" id="PTHR42812">
    <property type="entry name" value="BETA-XYLOSIDASE"/>
    <property type="match status" value="1"/>
</dbReference>
<dbReference type="InterPro" id="IPR013320">
    <property type="entry name" value="ConA-like_dom_sf"/>
</dbReference>
<organism evidence="8 9">
    <name type="scientific">Paenibacillus rigui</name>
    <dbReference type="NCBI Taxonomy" id="554312"/>
    <lineage>
        <taxon>Bacteria</taxon>
        <taxon>Bacillati</taxon>
        <taxon>Bacillota</taxon>
        <taxon>Bacilli</taxon>
        <taxon>Bacillales</taxon>
        <taxon>Paenibacillaceae</taxon>
        <taxon>Paenibacillus</taxon>
    </lineage>
</organism>
<dbReference type="InterPro" id="IPR051795">
    <property type="entry name" value="Glycosyl_Hydrlase_43"/>
</dbReference>
<sequence>MLIQNPILRGFNPDASIIRVGDDYYIATSTFEWFPGVLIHHSKDLVHWQPLTRPLDRVSQLDLRGVPSSGGVWAPSLSFDNGVFYLCFTNVVGRKGVYKDLHNYVVTASSIHGPWSDPVYLNSSGFDHFLFHDPDGSKWLFNMQWDFRKNKNRFAGIIMQEYSPSEGKLVGPVKLVTKGTSLGVTEGPMVYKKGDFYYLLVAEGGTGINHAATLMRSRSIGGPYEADPESPVLTTVGFPHHPLQKSGHGSLVETQNGEWYMAHICSRVLPDGSNLTPLGRETSIQKVRWTEDGWLRLESGDRLPQLQVQAPALPPHPFPAEPQRDHFDEEQLGIHWNTLRVPAEQSWLTLRERPGFLRLYGRESLYSWSRQSLVARRIQSFECEVETCVEFEPEAFTQMAGLILYYDESDHFYLHISYDEERGKHLAVVINDQGRYDESGAYVDIQDWERCYLKASIRYEKLQFYYSADGADWRPIGQELYMGVLADEYTGKLSFTGAFVGVCAQDLRGTMLHADFDYFDYRVESDRA</sequence>
<evidence type="ECO:0000256" key="5">
    <source>
        <dbReference type="PIRSR" id="PIRSR606710-2"/>
    </source>
</evidence>
<feature type="active site" description="Proton donor" evidence="4">
    <location>
        <position position="186"/>
    </location>
</feature>
<proteinExistence type="inferred from homology"/>
<dbReference type="SUPFAM" id="SSF75005">
    <property type="entry name" value="Arabinanase/levansucrase/invertase"/>
    <property type="match status" value="1"/>
</dbReference>
<dbReference type="PANTHER" id="PTHR42812:SF12">
    <property type="entry name" value="BETA-XYLOSIDASE-RELATED"/>
    <property type="match status" value="1"/>
</dbReference>
<comment type="caution">
    <text evidence="8">The sequence shown here is derived from an EMBL/GenBank/DDBJ whole genome shotgun (WGS) entry which is preliminary data.</text>
</comment>
<keyword evidence="2 6" id="KW-0378">Hydrolase</keyword>
<protein>
    <submittedName>
        <fullName evidence="8">Glycoside hydrolase 43 family protein</fullName>
    </submittedName>
</protein>
<keyword evidence="9" id="KW-1185">Reference proteome</keyword>
<evidence type="ECO:0000256" key="3">
    <source>
        <dbReference type="ARBA" id="ARBA00023295"/>
    </source>
</evidence>
<dbReference type="GO" id="GO:0004553">
    <property type="term" value="F:hydrolase activity, hydrolyzing O-glycosyl compounds"/>
    <property type="evidence" value="ECO:0007669"/>
    <property type="project" value="InterPro"/>
</dbReference>
<dbReference type="Gene3D" id="2.115.10.20">
    <property type="entry name" value="Glycosyl hydrolase domain, family 43"/>
    <property type="match status" value="1"/>
</dbReference>
<dbReference type="InterPro" id="IPR023296">
    <property type="entry name" value="Glyco_hydro_beta-prop_sf"/>
</dbReference>
<name>A0A229UUC4_9BACL</name>
<dbReference type="CDD" id="cd09000">
    <property type="entry name" value="GH43_SXA-like"/>
    <property type="match status" value="1"/>
</dbReference>
<keyword evidence="3 6" id="KW-0326">Glycosidase</keyword>
<dbReference type="Pfam" id="PF17851">
    <property type="entry name" value="GH43_C2"/>
    <property type="match status" value="1"/>
</dbReference>
<evidence type="ECO:0000259" key="7">
    <source>
        <dbReference type="Pfam" id="PF17851"/>
    </source>
</evidence>
<evidence type="ECO:0000256" key="1">
    <source>
        <dbReference type="ARBA" id="ARBA00009865"/>
    </source>
</evidence>
<dbReference type="Proteomes" id="UP000215509">
    <property type="component" value="Unassembled WGS sequence"/>
</dbReference>
<dbReference type="OrthoDB" id="9801455at2"/>
<dbReference type="SUPFAM" id="SSF49899">
    <property type="entry name" value="Concanavalin A-like lectins/glucanases"/>
    <property type="match status" value="1"/>
</dbReference>
<dbReference type="InterPro" id="IPR041542">
    <property type="entry name" value="GH43_C2"/>
</dbReference>